<name>A0ABY8U492_TETOB</name>
<keyword evidence="2" id="KW-1185">Reference proteome</keyword>
<evidence type="ECO:0000313" key="1">
    <source>
        <dbReference type="EMBL" id="WIA14478.1"/>
    </source>
</evidence>
<gene>
    <name evidence="1" type="ORF">OEZ85_003000</name>
</gene>
<sequence length="115" mass="12975">MTKYVALLKPGVLYRLFGRNLDSGLPAAYCDEHWSQVVQHLRLRPQQVTAIMECCELYGASLSRLLATRHSLLQHVQFAKAVVYSHPLFPDVHAIVCALHKQQQQQQAQVAPGLE</sequence>
<protein>
    <submittedName>
        <fullName evidence="1">Uncharacterized protein</fullName>
    </submittedName>
</protein>
<reference evidence="1 2" key="1">
    <citation type="submission" date="2023-05" db="EMBL/GenBank/DDBJ databases">
        <title>A 100% complete, gapless, phased diploid assembly of the Scenedesmus obliquus UTEX 3031 genome.</title>
        <authorList>
            <person name="Biondi T.C."/>
            <person name="Hanschen E.R."/>
            <person name="Kwon T."/>
            <person name="Eng W."/>
            <person name="Kruse C.P.S."/>
            <person name="Koehler S.I."/>
            <person name="Kunde Y."/>
            <person name="Gleasner C.D."/>
            <person name="You Mak K.T."/>
            <person name="Polle J."/>
            <person name="Hovde B.T."/>
            <person name="Starkenburg S.R."/>
        </authorList>
    </citation>
    <scope>NUCLEOTIDE SEQUENCE [LARGE SCALE GENOMIC DNA]</scope>
    <source>
        <strain evidence="1 2">DOE0152z</strain>
    </source>
</reference>
<organism evidence="1 2">
    <name type="scientific">Tetradesmus obliquus</name>
    <name type="common">Green alga</name>
    <name type="synonym">Acutodesmus obliquus</name>
    <dbReference type="NCBI Taxonomy" id="3088"/>
    <lineage>
        <taxon>Eukaryota</taxon>
        <taxon>Viridiplantae</taxon>
        <taxon>Chlorophyta</taxon>
        <taxon>core chlorophytes</taxon>
        <taxon>Chlorophyceae</taxon>
        <taxon>CS clade</taxon>
        <taxon>Sphaeropleales</taxon>
        <taxon>Scenedesmaceae</taxon>
        <taxon>Tetradesmus</taxon>
    </lineage>
</organism>
<proteinExistence type="predicted"/>
<dbReference type="Proteomes" id="UP001244341">
    <property type="component" value="Chromosome 5b"/>
</dbReference>
<evidence type="ECO:0000313" key="2">
    <source>
        <dbReference type="Proteomes" id="UP001244341"/>
    </source>
</evidence>
<dbReference type="EMBL" id="CP126212">
    <property type="protein sequence ID" value="WIA14478.1"/>
    <property type="molecule type" value="Genomic_DNA"/>
</dbReference>
<accession>A0ABY8U492</accession>